<keyword evidence="2" id="KW-0808">Transferase</keyword>
<sequence>MTLSNTKRKLKLIVLYRVIQHWRAPIFEKLAMLPAVDLKVIYGPDFNGTKVVSTRSSFSFSRERMRSVKIRSRSVNNRVLMPFSPFLFFKLIQERPQVIISEGASNLLNAFQGFVYAKMFGKKFIWWSLGKLQLSDFDVKRKRINFLISWIERKSDAIITYSSIGKRYFQNLGIDPEKIFVAVNVVDTDLSFKKIAQYNKDEIYTEFHRNSTFNILYVGALDKGKRIDVLIRAFALLCHRYGSDVALHIVGKGELMEELKQLGKALDCSNIYFHGQVIEGVSRFFLGADVFVLPGLGGLAISEAMAHGLPVIASIGDGCEADLVDETNGVIDPNLNEDNLSKYLDALYTDNVLLNKMKNTSLRKIREQYNIGEYLLNIQRAISYVTSKKDKSLTEKA</sequence>
<dbReference type="InterPro" id="IPR001296">
    <property type="entry name" value="Glyco_trans_1"/>
</dbReference>
<dbReference type="Pfam" id="PF00534">
    <property type="entry name" value="Glycos_transf_1"/>
    <property type="match status" value="1"/>
</dbReference>
<proteinExistence type="predicted"/>
<dbReference type="PANTHER" id="PTHR12526:SF630">
    <property type="entry name" value="GLYCOSYLTRANSFERASE"/>
    <property type="match status" value="1"/>
</dbReference>
<dbReference type="EMBL" id="VLLG01000004">
    <property type="protein sequence ID" value="TWI86933.1"/>
    <property type="molecule type" value="Genomic_DNA"/>
</dbReference>
<name>A0A562T0S6_CHIJA</name>
<dbReference type="Gene3D" id="3.40.50.2000">
    <property type="entry name" value="Glycogen Phosphorylase B"/>
    <property type="match status" value="2"/>
</dbReference>
<gene>
    <name evidence="2" type="ORF">LX66_4200</name>
</gene>
<evidence type="ECO:0000259" key="1">
    <source>
        <dbReference type="Pfam" id="PF00534"/>
    </source>
</evidence>
<organism evidence="2 3">
    <name type="scientific">Chitinophaga japonensis</name>
    <name type="common">Flexibacter japonensis</name>
    <dbReference type="NCBI Taxonomy" id="104662"/>
    <lineage>
        <taxon>Bacteria</taxon>
        <taxon>Pseudomonadati</taxon>
        <taxon>Bacteroidota</taxon>
        <taxon>Chitinophagia</taxon>
        <taxon>Chitinophagales</taxon>
        <taxon>Chitinophagaceae</taxon>
        <taxon>Chitinophaga</taxon>
    </lineage>
</organism>
<dbReference type="CDD" id="cd03801">
    <property type="entry name" value="GT4_PimA-like"/>
    <property type="match status" value="1"/>
</dbReference>
<feature type="domain" description="Glycosyl transferase family 1" evidence="1">
    <location>
        <begin position="212"/>
        <end position="360"/>
    </location>
</feature>
<evidence type="ECO:0000313" key="2">
    <source>
        <dbReference type="EMBL" id="TWI86933.1"/>
    </source>
</evidence>
<comment type="caution">
    <text evidence="2">The sequence shown here is derived from an EMBL/GenBank/DDBJ whole genome shotgun (WGS) entry which is preliminary data.</text>
</comment>
<accession>A0A562T0S6</accession>
<dbReference type="SUPFAM" id="SSF53756">
    <property type="entry name" value="UDP-Glycosyltransferase/glycogen phosphorylase"/>
    <property type="match status" value="1"/>
</dbReference>
<dbReference type="Proteomes" id="UP000316778">
    <property type="component" value="Unassembled WGS sequence"/>
</dbReference>
<reference evidence="2 3" key="1">
    <citation type="journal article" date="2013" name="Stand. Genomic Sci.">
        <title>Genomic Encyclopedia of Type Strains, Phase I: The one thousand microbial genomes (KMG-I) project.</title>
        <authorList>
            <person name="Kyrpides N.C."/>
            <person name="Woyke T."/>
            <person name="Eisen J.A."/>
            <person name="Garrity G."/>
            <person name="Lilburn T.G."/>
            <person name="Beck B.J."/>
            <person name="Whitman W.B."/>
            <person name="Hugenholtz P."/>
            <person name="Klenk H.P."/>
        </authorList>
    </citation>
    <scope>NUCLEOTIDE SEQUENCE [LARGE SCALE GENOMIC DNA]</scope>
    <source>
        <strain evidence="2 3">DSM 13484</strain>
    </source>
</reference>
<dbReference type="GO" id="GO:0016757">
    <property type="term" value="F:glycosyltransferase activity"/>
    <property type="evidence" value="ECO:0007669"/>
    <property type="project" value="InterPro"/>
</dbReference>
<dbReference type="AlphaFoldDB" id="A0A562T0S6"/>
<protein>
    <submittedName>
        <fullName evidence="2">Glycosyltransferase involved in cell wall biosynthesis</fullName>
    </submittedName>
</protein>
<keyword evidence="3" id="KW-1185">Reference proteome</keyword>
<dbReference type="PANTHER" id="PTHR12526">
    <property type="entry name" value="GLYCOSYLTRANSFERASE"/>
    <property type="match status" value="1"/>
</dbReference>
<evidence type="ECO:0000313" key="3">
    <source>
        <dbReference type="Proteomes" id="UP000316778"/>
    </source>
</evidence>